<dbReference type="InterPro" id="IPR011008">
    <property type="entry name" value="Dimeric_a/b-barrel"/>
</dbReference>
<dbReference type="Proteomes" id="UP001267710">
    <property type="component" value="Unassembled WGS sequence"/>
</dbReference>
<organism evidence="2 3">
    <name type="scientific">Paracidovorax wautersii</name>
    <dbReference type="NCBI Taxonomy" id="1177982"/>
    <lineage>
        <taxon>Bacteria</taxon>
        <taxon>Pseudomonadati</taxon>
        <taxon>Pseudomonadota</taxon>
        <taxon>Betaproteobacteria</taxon>
        <taxon>Burkholderiales</taxon>
        <taxon>Comamonadaceae</taxon>
        <taxon>Paracidovorax</taxon>
    </lineage>
</organism>
<keyword evidence="3" id="KW-1185">Reference proteome</keyword>
<evidence type="ECO:0008006" key="4">
    <source>
        <dbReference type="Google" id="ProtNLM"/>
    </source>
</evidence>
<sequence>MTATAPLSIAPPLQPAPPGLSDPSVIELRRYALRTGRRDALIQLFDREFVETQEACGMRVIGQFRDIDHPDLFVWLRGFSGMPARRRALQSFYGGPVWAAHRDAANATMADSDDVHLLRPAWPGAAAELPPPQRAQTGEIALPPGRADIALLPLHAAPGPELLAQCRERLTPCWLAAGARAVAWYATEEAPNSFPRLPVREGVHRLMCLILLRQAAAPGIALREAIGALQPWLAGPAELHRLRPTARSALHG</sequence>
<reference evidence="2 3" key="1">
    <citation type="submission" date="2023-08" db="EMBL/GenBank/DDBJ databases">
        <title>Functional and genomic diversity of the sorghum phyllosphere microbiome.</title>
        <authorList>
            <person name="Shade A."/>
        </authorList>
    </citation>
    <scope>NUCLEOTIDE SEQUENCE [LARGE SCALE GENOMIC DNA]</scope>
    <source>
        <strain evidence="2 3">SORGH_AS_0335</strain>
    </source>
</reference>
<accession>A0ABU1I9H3</accession>
<evidence type="ECO:0000256" key="1">
    <source>
        <dbReference type="SAM" id="MobiDB-lite"/>
    </source>
</evidence>
<protein>
    <recommendedName>
        <fullName evidence="4">NIPSNAP protein</fullName>
    </recommendedName>
</protein>
<dbReference type="Gene3D" id="3.30.70.100">
    <property type="match status" value="1"/>
</dbReference>
<evidence type="ECO:0000313" key="2">
    <source>
        <dbReference type="EMBL" id="MDR6213858.1"/>
    </source>
</evidence>
<gene>
    <name evidence="2" type="ORF">QE399_001547</name>
</gene>
<dbReference type="EMBL" id="JAVIZX010000001">
    <property type="protein sequence ID" value="MDR6213858.1"/>
    <property type="molecule type" value="Genomic_DNA"/>
</dbReference>
<feature type="region of interest" description="Disordered" evidence="1">
    <location>
        <begin position="1"/>
        <end position="21"/>
    </location>
</feature>
<evidence type="ECO:0000313" key="3">
    <source>
        <dbReference type="Proteomes" id="UP001267710"/>
    </source>
</evidence>
<name>A0ABU1I9H3_9BURK</name>
<proteinExistence type="predicted"/>
<comment type="caution">
    <text evidence="2">The sequence shown here is derived from an EMBL/GenBank/DDBJ whole genome shotgun (WGS) entry which is preliminary data.</text>
</comment>
<dbReference type="RefSeq" id="WP_309827717.1">
    <property type="nucleotide sequence ID" value="NZ_JAVIZX010000001.1"/>
</dbReference>
<dbReference type="SUPFAM" id="SSF54909">
    <property type="entry name" value="Dimeric alpha+beta barrel"/>
    <property type="match status" value="1"/>
</dbReference>